<comment type="caution">
    <text evidence="1">The sequence shown here is derived from an EMBL/GenBank/DDBJ whole genome shotgun (WGS) entry which is preliminary data.</text>
</comment>
<dbReference type="GO" id="GO:0016740">
    <property type="term" value="F:transferase activity"/>
    <property type="evidence" value="ECO:0007669"/>
    <property type="project" value="UniProtKB-KW"/>
</dbReference>
<dbReference type="InterPro" id="IPR042081">
    <property type="entry name" value="RNA_2'-PTrans_C"/>
</dbReference>
<dbReference type="Pfam" id="PF01885">
    <property type="entry name" value="PTS_2-RNA"/>
    <property type="match status" value="1"/>
</dbReference>
<reference evidence="1 2" key="1">
    <citation type="submission" date="2022-01" db="EMBL/GenBank/DDBJ databases">
        <title>Collection of gut derived symbiotic bacterial strains cultured from healthy donors.</title>
        <authorList>
            <person name="Lin H."/>
            <person name="Kohout C."/>
            <person name="Waligurski E."/>
            <person name="Pamer E.G."/>
        </authorList>
    </citation>
    <scope>NUCLEOTIDE SEQUENCE [LARGE SCALE GENOMIC DNA]</scope>
    <source>
        <strain evidence="1 2">DFI.3.7</strain>
    </source>
</reference>
<sequence>MSRQHVHLSHDIKTATAVGRRHGNPIGFEMVAGQMFRKGYVFCISENGIWLMKAKAVPVKYLQTFPL</sequence>
<accession>A0ABS9M6H0</accession>
<dbReference type="Gene3D" id="3.20.170.30">
    <property type="match status" value="1"/>
</dbReference>
<protein>
    <submittedName>
        <fullName evidence="1">RNA 2'-phosphotransferase</fullName>
        <ecNumber evidence="1">2.7.1.-</ecNumber>
    </submittedName>
</protein>
<evidence type="ECO:0000313" key="1">
    <source>
        <dbReference type="EMBL" id="MCG4526361.1"/>
    </source>
</evidence>
<dbReference type="RefSeq" id="WP_238073383.1">
    <property type="nucleotide sequence ID" value="NZ_JAKNJB010000006.1"/>
</dbReference>
<proteinExistence type="predicted"/>
<keyword evidence="2" id="KW-1185">Reference proteome</keyword>
<dbReference type="SUPFAM" id="SSF56399">
    <property type="entry name" value="ADP-ribosylation"/>
    <property type="match status" value="1"/>
</dbReference>
<evidence type="ECO:0000313" key="2">
    <source>
        <dbReference type="Proteomes" id="UP001200313"/>
    </source>
</evidence>
<dbReference type="EMBL" id="JAKNJB010000006">
    <property type="protein sequence ID" value="MCG4526361.1"/>
    <property type="molecule type" value="Genomic_DNA"/>
</dbReference>
<dbReference type="InterPro" id="IPR002745">
    <property type="entry name" value="Ptrans_KptA/Tpt1"/>
</dbReference>
<organism evidence="1 2">
    <name type="scientific">Intestinimonas massiliensis</name>
    <name type="common">ex Afouda et al. 2020</name>
    <dbReference type="NCBI Taxonomy" id="1673721"/>
    <lineage>
        <taxon>Bacteria</taxon>
        <taxon>Bacillati</taxon>
        <taxon>Bacillota</taxon>
        <taxon>Clostridia</taxon>
        <taxon>Eubacteriales</taxon>
        <taxon>Intestinimonas</taxon>
    </lineage>
</organism>
<dbReference type="EC" id="2.7.1.-" evidence="1"/>
<name>A0ABS9M6H0_9FIRM</name>
<dbReference type="Proteomes" id="UP001200313">
    <property type="component" value="Unassembled WGS sequence"/>
</dbReference>
<gene>
    <name evidence="1" type="ORF">L0P79_04630</name>
</gene>
<keyword evidence="1" id="KW-0808">Transferase</keyword>